<dbReference type="EMBL" id="WHNZ01000013">
    <property type="protein sequence ID" value="NOU99502.1"/>
    <property type="molecule type" value="Genomic_DNA"/>
</dbReference>
<dbReference type="RefSeq" id="WP_171682380.1">
    <property type="nucleotide sequence ID" value="NZ_WHNZ01000013.1"/>
</dbReference>
<keyword evidence="3" id="KW-1185">Reference proteome</keyword>
<dbReference type="InterPro" id="IPR041329">
    <property type="entry name" value="YubB_C"/>
</dbReference>
<evidence type="ECO:0000313" key="2">
    <source>
        <dbReference type="EMBL" id="NOU99502.1"/>
    </source>
</evidence>
<evidence type="ECO:0000259" key="1">
    <source>
        <dbReference type="Pfam" id="PF18406"/>
    </source>
</evidence>
<feature type="domain" description="YubB ferredoxin-like" evidence="1">
    <location>
        <begin position="82"/>
        <end position="163"/>
    </location>
</feature>
<dbReference type="Proteomes" id="UP000618579">
    <property type="component" value="Unassembled WGS sequence"/>
</dbReference>
<accession>A0ABX1ZIN3</accession>
<dbReference type="Pfam" id="PF18406">
    <property type="entry name" value="DUF1281_C"/>
    <property type="match status" value="1"/>
</dbReference>
<evidence type="ECO:0000313" key="3">
    <source>
        <dbReference type="Proteomes" id="UP000618579"/>
    </source>
</evidence>
<organism evidence="2 3">
    <name type="scientific">Paenibacillus planticolens</name>
    <dbReference type="NCBI Taxonomy" id="2654976"/>
    <lineage>
        <taxon>Bacteria</taxon>
        <taxon>Bacillati</taxon>
        <taxon>Bacillota</taxon>
        <taxon>Bacilli</taxon>
        <taxon>Bacillales</taxon>
        <taxon>Paenibacillaceae</taxon>
        <taxon>Paenibacillus</taxon>
    </lineage>
</organism>
<reference evidence="2 3" key="1">
    <citation type="submission" date="2019-10" db="EMBL/GenBank/DDBJ databases">
        <title>Description of Paenibacillus pedi sp. nov.</title>
        <authorList>
            <person name="Carlier A."/>
            <person name="Qi S."/>
        </authorList>
    </citation>
    <scope>NUCLEOTIDE SEQUENCE [LARGE SCALE GENOMIC DNA]</scope>
    <source>
        <strain evidence="2 3">LMG 31457</strain>
    </source>
</reference>
<comment type="caution">
    <text evidence="2">The sequence shown here is derived from an EMBL/GenBank/DDBJ whole genome shotgun (WGS) entry which is preliminary data.</text>
</comment>
<protein>
    <recommendedName>
        <fullName evidence="1">YubB ferredoxin-like domain-containing protein</fullName>
    </recommendedName>
</protein>
<proteinExistence type="predicted"/>
<name>A0ABX1ZIN3_9BACL</name>
<sequence>MPNHISNKLRIIGTGEQVTEVMEFIKYDNVGIGTIDFNKITPMPRWVFGSSSDIKGICISDKEKWGKDNIALGWARLHWGTKWNAYSQPDNRNTKDTLYFKTAWNGVPDIIQKLAWIFPNVTLEYSFADEAFGSSNCGIYRFKENEILEDTYYQSNSKEAYELAFDLANDGKIPSWYKFNEEKNTYERVNND</sequence>
<gene>
    <name evidence="2" type="ORF">GC097_05610</name>
</gene>